<evidence type="ECO:0000313" key="1">
    <source>
        <dbReference type="EMBL" id="QBP13113.1"/>
    </source>
</evidence>
<dbReference type="RefSeq" id="WP_017515230.1">
    <property type="nucleotide sequence ID" value="NZ_CP037901.1"/>
</dbReference>
<evidence type="ECO:0000313" key="2">
    <source>
        <dbReference type="Proteomes" id="UP000253772"/>
    </source>
</evidence>
<dbReference type="AlphaFoldDB" id="A0A482IZS2"/>
<reference evidence="1 2" key="1">
    <citation type="submission" date="2019-03" db="EMBL/GenBank/DDBJ databases">
        <title>Comparative insights into the high quality Complete genome sequence of highly metal resistant Cupriavidus metallidurans strain BS1 isolated from a gold-copper mine.</title>
        <authorList>
            <person name="Mazhar H.S."/>
            <person name="Rensing C."/>
        </authorList>
    </citation>
    <scope>NUCLEOTIDE SEQUENCE [LARGE SCALE GENOMIC DNA]</scope>
    <source>
        <strain evidence="1 2">BS1</strain>
    </source>
</reference>
<proteinExistence type="predicted"/>
<gene>
    <name evidence="1" type="ORF">DDF84_026085</name>
</gene>
<name>A0A482IZS2_9BURK</name>
<sequence length="151" mass="16813">MATTYRRHIINCNPQLLASGEYNPRLIVTEHQADVAIDHVIDLGPDAYRTAQEASQKAERAGMRWVDARVGPVHRHGDFGYEVSAASKERAQWTGEVRIYGSSSTANIFDRRTDYLVAPGIFRSDSEAMVVARAYAIQIIDAGTIFTWADV</sequence>
<dbReference type="OrthoDB" id="8968843at2"/>
<dbReference type="Proteomes" id="UP000253772">
    <property type="component" value="Chromosome c2"/>
</dbReference>
<accession>A0A482IZS2</accession>
<organism evidence="1 2">
    <name type="scientific">Cupriavidus metallidurans</name>
    <dbReference type="NCBI Taxonomy" id="119219"/>
    <lineage>
        <taxon>Bacteria</taxon>
        <taxon>Pseudomonadati</taxon>
        <taxon>Pseudomonadota</taxon>
        <taxon>Betaproteobacteria</taxon>
        <taxon>Burkholderiales</taxon>
        <taxon>Burkholderiaceae</taxon>
        <taxon>Cupriavidus</taxon>
    </lineage>
</organism>
<dbReference type="EMBL" id="CP037901">
    <property type="protein sequence ID" value="QBP13113.1"/>
    <property type="molecule type" value="Genomic_DNA"/>
</dbReference>
<protein>
    <submittedName>
        <fullName evidence="1">Uncharacterized protein</fullName>
    </submittedName>
</protein>